<dbReference type="AlphaFoldDB" id="A0AAV0CPX7"/>
<keyword evidence="4" id="KW-0645">Protease</keyword>
<dbReference type="Proteomes" id="UP001152523">
    <property type="component" value="Unassembled WGS sequence"/>
</dbReference>
<dbReference type="PRINTS" id="PR00724">
    <property type="entry name" value="CRBOXYPTASEC"/>
</dbReference>
<dbReference type="EMBL" id="CAMAPF010000033">
    <property type="protein sequence ID" value="CAH9079740.1"/>
    <property type="molecule type" value="Genomic_DNA"/>
</dbReference>
<evidence type="ECO:0000313" key="6">
    <source>
        <dbReference type="Proteomes" id="UP001152523"/>
    </source>
</evidence>
<protein>
    <recommendedName>
        <fullName evidence="4">Carboxypeptidase</fullName>
        <ecNumber evidence="4">3.4.16.-</ecNumber>
    </recommendedName>
</protein>
<organism evidence="5 6">
    <name type="scientific">Cuscuta epithymum</name>
    <dbReference type="NCBI Taxonomy" id="186058"/>
    <lineage>
        <taxon>Eukaryota</taxon>
        <taxon>Viridiplantae</taxon>
        <taxon>Streptophyta</taxon>
        <taxon>Embryophyta</taxon>
        <taxon>Tracheophyta</taxon>
        <taxon>Spermatophyta</taxon>
        <taxon>Magnoliopsida</taxon>
        <taxon>eudicotyledons</taxon>
        <taxon>Gunneridae</taxon>
        <taxon>Pentapetalae</taxon>
        <taxon>asterids</taxon>
        <taxon>lamiids</taxon>
        <taxon>Solanales</taxon>
        <taxon>Convolvulaceae</taxon>
        <taxon>Cuscuteae</taxon>
        <taxon>Cuscuta</taxon>
        <taxon>Cuscuta subgen. Cuscuta</taxon>
    </lineage>
</organism>
<keyword evidence="6" id="KW-1185">Reference proteome</keyword>
<dbReference type="EC" id="3.4.16.-" evidence="4"/>
<evidence type="ECO:0000256" key="1">
    <source>
        <dbReference type="ARBA" id="ARBA00004613"/>
    </source>
</evidence>
<evidence type="ECO:0000256" key="4">
    <source>
        <dbReference type="RuleBase" id="RU361156"/>
    </source>
</evidence>
<dbReference type="SUPFAM" id="SSF53474">
    <property type="entry name" value="alpha/beta-Hydrolases"/>
    <property type="match status" value="1"/>
</dbReference>
<dbReference type="GO" id="GO:0005773">
    <property type="term" value="C:vacuole"/>
    <property type="evidence" value="ECO:0007669"/>
    <property type="project" value="TreeGrafter"/>
</dbReference>
<comment type="similarity">
    <text evidence="2 4">Belongs to the peptidase S10 family.</text>
</comment>
<dbReference type="InterPro" id="IPR018202">
    <property type="entry name" value="Ser_caboxypep_ser_AS"/>
</dbReference>
<accession>A0AAV0CPX7</accession>
<keyword evidence="3" id="KW-0964">Secreted</keyword>
<dbReference type="PANTHER" id="PTHR11802">
    <property type="entry name" value="SERINE PROTEASE FAMILY S10 SERINE CARBOXYPEPTIDASE"/>
    <property type="match status" value="1"/>
</dbReference>
<dbReference type="PANTHER" id="PTHR11802:SF78">
    <property type="entry name" value="CARBOXYPEPTIDASE"/>
    <property type="match status" value="1"/>
</dbReference>
<dbReference type="InterPro" id="IPR001563">
    <property type="entry name" value="Peptidase_S10"/>
</dbReference>
<dbReference type="PROSITE" id="PS00131">
    <property type="entry name" value="CARBOXYPEPT_SER_SER"/>
    <property type="match status" value="1"/>
</dbReference>
<keyword evidence="4" id="KW-0121">Carboxypeptidase</keyword>
<evidence type="ECO:0000256" key="3">
    <source>
        <dbReference type="ARBA" id="ARBA00022525"/>
    </source>
</evidence>
<sequence length="331" mass="37476">MEKKQQDSLFTKLHVLSIILVIVTLFEFGHGENKRDQVRMLMSLQHAKMYPQHFFENSKPWAEANFTDVDEGDEDMESFSEVERRTKEEDLILGGLPGQPPSSFKQYGGYVNVDKRNGRSLFYYFVESVDSPDTKPLILWLNGGPGCSSLGMGAFVELGPFGVNPDGKTLYPRRYAWNKVANVSFLESPAGVGFSYSNTSADYGKSGDKKTAQDSYKFIVNWFKRYPQYKARSLYIAGESYAGFYIPELADLIVNRNNLRKTTLTIQLKGIMWRPRCGGFSDCNPVFPQSYELDSDKALASMAGRHQRSRPQIKLNPSLIDASYHKTNDLA</sequence>
<comment type="caution">
    <text evidence="5">The sequence shown here is derived from an EMBL/GenBank/DDBJ whole genome shotgun (WGS) entry which is preliminary data.</text>
</comment>
<gene>
    <name evidence="5" type="ORF">CEPIT_LOCUS7033</name>
</gene>
<dbReference type="GO" id="GO:0005576">
    <property type="term" value="C:extracellular region"/>
    <property type="evidence" value="ECO:0007669"/>
    <property type="project" value="UniProtKB-SubCell"/>
</dbReference>
<evidence type="ECO:0000313" key="5">
    <source>
        <dbReference type="EMBL" id="CAH9079740.1"/>
    </source>
</evidence>
<dbReference type="GO" id="GO:0004185">
    <property type="term" value="F:serine-type carboxypeptidase activity"/>
    <property type="evidence" value="ECO:0007669"/>
    <property type="project" value="UniProtKB-UniRule"/>
</dbReference>
<dbReference type="GO" id="GO:0006508">
    <property type="term" value="P:proteolysis"/>
    <property type="evidence" value="ECO:0007669"/>
    <property type="project" value="UniProtKB-KW"/>
</dbReference>
<name>A0AAV0CPX7_9ASTE</name>
<dbReference type="Pfam" id="PF00450">
    <property type="entry name" value="Peptidase_S10"/>
    <property type="match status" value="1"/>
</dbReference>
<evidence type="ECO:0000256" key="2">
    <source>
        <dbReference type="ARBA" id="ARBA00009431"/>
    </source>
</evidence>
<comment type="subcellular location">
    <subcellularLocation>
        <location evidence="1">Secreted</location>
    </subcellularLocation>
</comment>
<keyword evidence="4" id="KW-0378">Hydrolase</keyword>
<dbReference type="InterPro" id="IPR029058">
    <property type="entry name" value="AB_hydrolase_fold"/>
</dbReference>
<dbReference type="Gene3D" id="3.40.50.1820">
    <property type="entry name" value="alpha/beta hydrolase"/>
    <property type="match status" value="1"/>
</dbReference>
<proteinExistence type="inferred from homology"/>
<reference evidence="5" key="1">
    <citation type="submission" date="2022-07" db="EMBL/GenBank/DDBJ databases">
        <authorList>
            <person name="Macas J."/>
            <person name="Novak P."/>
            <person name="Neumann P."/>
        </authorList>
    </citation>
    <scope>NUCLEOTIDE SEQUENCE</scope>
</reference>